<evidence type="ECO:0000313" key="2">
    <source>
        <dbReference type="Proteomes" id="UP000782312"/>
    </source>
</evidence>
<dbReference type="Proteomes" id="UP000782312">
    <property type="component" value="Unassembled WGS sequence"/>
</dbReference>
<protein>
    <submittedName>
        <fullName evidence="1">Uncharacterized protein</fullName>
    </submittedName>
</protein>
<evidence type="ECO:0000313" key="1">
    <source>
        <dbReference type="EMBL" id="MBI3127571.1"/>
    </source>
</evidence>
<sequence>MTTTRMAEVRALAFELASMEREARNARLTSVERERGRTFRVAVVDAILELRPELNRANRPQAREAEIRAAAEKLLELEREERRAHLTKLGVAHGVGFQRQVCDALIGLLAQRVAS</sequence>
<gene>
    <name evidence="1" type="ORF">HYZ11_08215</name>
</gene>
<proteinExistence type="predicted"/>
<comment type="caution">
    <text evidence="1">The sequence shown here is derived from an EMBL/GenBank/DDBJ whole genome shotgun (WGS) entry which is preliminary data.</text>
</comment>
<accession>A0A932MPX9</accession>
<name>A0A932MPX9_UNCTE</name>
<organism evidence="1 2">
    <name type="scientific">Tectimicrobiota bacterium</name>
    <dbReference type="NCBI Taxonomy" id="2528274"/>
    <lineage>
        <taxon>Bacteria</taxon>
        <taxon>Pseudomonadati</taxon>
        <taxon>Nitrospinota/Tectimicrobiota group</taxon>
        <taxon>Candidatus Tectimicrobiota</taxon>
    </lineage>
</organism>
<reference evidence="1" key="1">
    <citation type="submission" date="2020-07" db="EMBL/GenBank/DDBJ databases">
        <title>Huge and variable diversity of episymbiotic CPR bacteria and DPANN archaea in groundwater ecosystems.</title>
        <authorList>
            <person name="He C.Y."/>
            <person name="Keren R."/>
            <person name="Whittaker M."/>
            <person name="Farag I.F."/>
            <person name="Doudna J."/>
            <person name="Cate J.H.D."/>
            <person name="Banfield J.F."/>
        </authorList>
    </citation>
    <scope>NUCLEOTIDE SEQUENCE</scope>
    <source>
        <strain evidence="1">NC_groundwater_763_Ag_S-0.2um_68_21</strain>
    </source>
</reference>
<dbReference type="EMBL" id="JACPUR010000018">
    <property type="protein sequence ID" value="MBI3127571.1"/>
    <property type="molecule type" value="Genomic_DNA"/>
</dbReference>
<dbReference type="AlphaFoldDB" id="A0A932MPX9"/>